<sequence length="129" mass="14783">MAFFREGRKLNYAEVVETLSLLIKQNILTQLEAEEVYNLFLKLFSFTEGIVEHYLEATGYRVVHSKQIFLTAAKIKLVSDEAVWNKAIQVKNDIEAGKYPSAGKEMLVAFISEPYYQAMKVLEVNLESK</sequence>
<protein>
    <submittedName>
        <fullName evidence="1">Uncharacterized protein</fullName>
    </submittedName>
</protein>
<evidence type="ECO:0000313" key="1">
    <source>
        <dbReference type="EMBL" id="MBU3804806.1"/>
    </source>
</evidence>
<comment type="caution">
    <text evidence="1">The sequence shown here is derived from an EMBL/GenBank/DDBJ whole genome shotgun (WGS) entry which is preliminary data.</text>
</comment>
<reference evidence="1" key="1">
    <citation type="journal article" date="2021" name="PeerJ">
        <title>Extensive microbial diversity within the chicken gut microbiome revealed by metagenomics and culture.</title>
        <authorList>
            <person name="Gilroy R."/>
            <person name="Ravi A."/>
            <person name="Getino M."/>
            <person name="Pursley I."/>
            <person name="Horton D.L."/>
            <person name="Alikhan N.F."/>
            <person name="Baker D."/>
            <person name="Gharbi K."/>
            <person name="Hall N."/>
            <person name="Watson M."/>
            <person name="Adriaenssens E.M."/>
            <person name="Foster-Nyarko E."/>
            <person name="Jarju S."/>
            <person name="Secka A."/>
            <person name="Antonio M."/>
            <person name="Oren A."/>
            <person name="Chaudhuri R.R."/>
            <person name="La Ragione R."/>
            <person name="Hildebrand F."/>
            <person name="Pallen M.J."/>
        </authorList>
    </citation>
    <scope>NUCLEOTIDE SEQUENCE</scope>
    <source>
        <strain evidence="1">B5-657</strain>
    </source>
</reference>
<name>A0A9E2KE87_9FIRM</name>
<reference evidence="1" key="2">
    <citation type="submission" date="2021-04" db="EMBL/GenBank/DDBJ databases">
        <authorList>
            <person name="Gilroy R."/>
        </authorList>
    </citation>
    <scope>NUCLEOTIDE SEQUENCE</scope>
    <source>
        <strain evidence="1">B5-657</strain>
    </source>
</reference>
<dbReference type="SUPFAM" id="SSF81593">
    <property type="entry name" value="Nucleotidyltransferase substrate binding subunit/domain"/>
    <property type="match status" value="1"/>
</dbReference>
<organism evidence="1 2">
    <name type="scientific">Candidatus Cellulosilyticum pullistercoris</name>
    <dbReference type="NCBI Taxonomy" id="2838521"/>
    <lineage>
        <taxon>Bacteria</taxon>
        <taxon>Bacillati</taxon>
        <taxon>Bacillota</taxon>
        <taxon>Clostridia</taxon>
        <taxon>Lachnospirales</taxon>
        <taxon>Cellulosilyticaceae</taxon>
        <taxon>Cellulosilyticum</taxon>
    </lineage>
</organism>
<dbReference type="Proteomes" id="UP000824229">
    <property type="component" value="Unassembled WGS sequence"/>
</dbReference>
<dbReference type="AlphaFoldDB" id="A0A9E2KE87"/>
<evidence type="ECO:0000313" key="2">
    <source>
        <dbReference type="Proteomes" id="UP000824229"/>
    </source>
</evidence>
<dbReference type="EMBL" id="JAHLFQ010000202">
    <property type="protein sequence ID" value="MBU3804806.1"/>
    <property type="molecule type" value="Genomic_DNA"/>
</dbReference>
<accession>A0A9E2KE87</accession>
<dbReference type="Gene3D" id="1.20.120.330">
    <property type="entry name" value="Nucleotidyltransferases domain 2"/>
    <property type="match status" value="1"/>
</dbReference>
<gene>
    <name evidence="1" type="ORF">H9872_08615</name>
</gene>
<proteinExistence type="predicted"/>